<feature type="disulfide bond" evidence="8">
    <location>
        <begin position="1029"/>
        <end position="1038"/>
    </location>
</feature>
<dbReference type="PROSITE" id="PS00022">
    <property type="entry name" value="EGF_1"/>
    <property type="match status" value="3"/>
</dbReference>
<feature type="disulfide bond" evidence="9">
    <location>
        <begin position="672"/>
        <end position="687"/>
    </location>
</feature>
<dbReference type="EMBL" id="CAJNOR010004381">
    <property type="protein sequence ID" value="CAF1498019.1"/>
    <property type="molecule type" value="Genomic_DNA"/>
</dbReference>
<feature type="transmembrane region" description="Helical" evidence="10">
    <location>
        <begin position="1273"/>
        <end position="1300"/>
    </location>
</feature>
<evidence type="ECO:0000256" key="8">
    <source>
        <dbReference type="PROSITE-ProRule" id="PRU00076"/>
    </source>
</evidence>
<dbReference type="PANTHER" id="PTHR24270">
    <property type="entry name" value="LOW-DENSITY LIPOPROTEIN RECEPTOR-RELATED"/>
    <property type="match status" value="1"/>
</dbReference>
<feature type="disulfide bond" evidence="9">
    <location>
        <begin position="695"/>
        <end position="707"/>
    </location>
</feature>
<evidence type="ECO:0000313" key="12">
    <source>
        <dbReference type="EMBL" id="CAF1382730.1"/>
    </source>
</evidence>
<feature type="disulfide bond" evidence="9">
    <location>
        <begin position="210"/>
        <end position="222"/>
    </location>
</feature>
<dbReference type="OrthoDB" id="2019384at2759"/>
<evidence type="ECO:0000256" key="9">
    <source>
        <dbReference type="PROSITE-ProRule" id="PRU00124"/>
    </source>
</evidence>
<dbReference type="Proteomes" id="UP000663828">
    <property type="component" value="Unassembled WGS sequence"/>
</dbReference>
<reference evidence="13" key="1">
    <citation type="submission" date="2021-02" db="EMBL/GenBank/DDBJ databases">
        <authorList>
            <person name="Nowell W R."/>
        </authorList>
    </citation>
    <scope>NUCLEOTIDE SEQUENCE</scope>
</reference>
<dbReference type="PROSITE" id="PS50026">
    <property type="entry name" value="EGF_3"/>
    <property type="match status" value="2"/>
</dbReference>
<feature type="transmembrane region" description="Helical" evidence="10">
    <location>
        <begin position="1504"/>
        <end position="1527"/>
    </location>
</feature>
<dbReference type="InterPro" id="IPR023415">
    <property type="entry name" value="LDLR_class-A_CS"/>
</dbReference>
<keyword evidence="3 10" id="KW-0812">Transmembrane</keyword>
<accession>A0A815T953</accession>
<feature type="transmembrane region" description="Helical" evidence="10">
    <location>
        <begin position="1448"/>
        <end position="1470"/>
    </location>
</feature>
<feature type="disulfide bond" evidence="9">
    <location>
        <begin position="660"/>
        <end position="678"/>
    </location>
</feature>
<feature type="transmembrane region" description="Helical" evidence="10">
    <location>
        <begin position="1354"/>
        <end position="1376"/>
    </location>
</feature>
<keyword evidence="5 10" id="KW-1133">Transmembrane helix</keyword>
<sequence>MLKYIFLLHSVLQINGSFRLYNSDISYRDCLYSNTINTEINEWILTRYCLDGNNVVGNQDECDENVKFTFEELKLKHVSGENLFKWNAPIDTINNYEKYLDDNDMSMKSDFFCNCSDLGNFFGKDCSYSFRKTSSDTTFDEIISKQFEKMKELSSTSEILDDEDLLTCYKGIQCDSTICLDWRQICDGFIDCRNGEDEFKDCLLIELNQCEENEYRCSNGLCIPQTFLIDLSYDCGDITDEEYDIDEIVNELFECHKSTVIVCDFSQSRWSLFPCGNGEYSLLDSSDPECANGRDLFYRRNLLLSFSSAHNNNISFECWLLMLCVSENFLLDYFDDAESECLCDENNREKKKCVKYFNQYCPSLFYFQHDMRFFSPFVKFLYDKSKSNADEWWEPTHICFMNETCVERKTIPNWSNYIFYWQKTFSLSDRPSDDERLFYCNESKRSISKYRVEDSITDCYYGEDENDQITSLIMTSLNLTDRFKCKTGNQWMVRALIADYDKSSDMAINNENYCRDKSYQLYVGECRRPSDFACQILRGTVTPLIYNVFQENCNGINHVDPLADNETDETNCEEWSTKKCNNIWDWNNGTDELNCVDGVPYYLSQTVFKCQHNEHYCADQKGTIGCLAAERAGDGVIDCLGATDERKMVCTNDSGYPFQCRSGECLSVLHICNKYRNCPDSDDEIICPWATNSSCASIEFPCKNGTCVPRVSKQCNKIIDCQPDGEDEWFCDLEYRQDLKFSLKNIEEYPLFNINLPKIAMINDAHSNPLTAIKKISKQKKKIIDNWFCNRGIIIRFRFSNKKCLCPPSYYGLRCQYQSERVLITVKVDIPISLVRYRSKNSSLLILARLILGDKVFDYERILHEPLMKQMFYLNYPRPPPKKQGNWSVRFDAFSISTFNVQEKASWLFNVPFSFLPVNRLVLHLMLEDSRGCQTLNCIHGICRRYLNSPYDEYCQCDDNWSGKFCQDPINCSCVAGGKCIDGYCVCPLARIGNECRVLFNPCHDIKCENGGTCLPLDERQVKKFECMCPNAFWGIYCERRNAEVQIEFSPLISSELELVNVFVHFLNLESDLSAVLSVENRFLYKNIKLNQILHVYHQNHDYLSAFTLIEIYYQKYTSNYYLGALLTKNVTNLRTQIDQGSRCPYVDELIFNETIRKFSLRKKLKYYHDVCKIDRGIKCFHDEASLCFCDRYHQPDCVAFPRSPTACAKNYCQNNGQCISNIFNGVWDFACICDGCSYGSLCQLVTSEYVLSFDVILGPDIKTNMPFIKQPFLIKFALAMITFMVVIGTLSNVLSLITFRQGKIREYGCGMYLFCLAFVGQIGLSIFACRYVYLLTTQLYDIHHFRLVHWSCIALDYTLSVCPILFDWIIVCIAIERYVNIIKGASFEKTKSVWWAKRLVPFLTLTIICSSWHELFVHELIYDPRSASQNAWCIIKISSLWIKYYRLILNLFHLIIPGSIHLIATILLLHKTTQRKQTLEKKKSEKSYWGVFRKQLPMYGSPFGLIMFSIIRVTFLFTLVCISRQWHKYVYLLAYFISFSPFMVTFPIFVLTAEIYKMEFKNFLARFIRKLKARWIL</sequence>
<dbReference type="Pfam" id="PF00057">
    <property type="entry name" value="Ldl_recept_a"/>
    <property type="match status" value="1"/>
</dbReference>
<keyword evidence="8" id="KW-0245">EGF-like domain</keyword>
<dbReference type="Proteomes" id="UP000663852">
    <property type="component" value="Unassembled WGS sequence"/>
</dbReference>
<dbReference type="SMART" id="SM00192">
    <property type="entry name" value="LDLa"/>
    <property type="match status" value="5"/>
</dbReference>
<dbReference type="SUPFAM" id="SSF57196">
    <property type="entry name" value="EGF/Laminin"/>
    <property type="match status" value="2"/>
</dbReference>
<dbReference type="GO" id="GO:0012505">
    <property type="term" value="C:endomembrane system"/>
    <property type="evidence" value="ECO:0007669"/>
    <property type="project" value="UniProtKB-SubCell"/>
</dbReference>
<evidence type="ECO:0000256" key="10">
    <source>
        <dbReference type="SAM" id="Phobius"/>
    </source>
</evidence>
<name>A0A815T953_ADIRI</name>
<evidence type="ECO:0000256" key="2">
    <source>
        <dbReference type="ARBA" id="ARBA00004308"/>
    </source>
</evidence>
<dbReference type="CDD" id="cd00112">
    <property type="entry name" value="LDLa"/>
    <property type="match status" value="4"/>
</dbReference>
<evidence type="ECO:0000256" key="7">
    <source>
        <dbReference type="ARBA" id="ARBA00023157"/>
    </source>
</evidence>
<keyword evidence="7 8" id="KW-1015">Disulfide bond</keyword>
<evidence type="ECO:0000256" key="5">
    <source>
        <dbReference type="ARBA" id="ARBA00022989"/>
    </source>
</evidence>
<feature type="transmembrane region" description="Helical" evidence="10">
    <location>
        <begin position="1312"/>
        <end position="1334"/>
    </location>
</feature>
<dbReference type="PROSITE" id="PS01209">
    <property type="entry name" value="LDLRA_1"/>
    <property type="match status" value="1"/>
</dbReference>
<dbReference type="SUPFAM" id="SSF81321">
    <property type="entry name" value="Family A G protein-coupled receptor-like"/>
    <property type="match status" value="1"/>
</dbReference>
<feature type="disulfide bond" evidence="8">
    <location>
        <begin position="1234"/>
        <end position="1243"/>
    </location>
</feature>
<feature type="domain" description="EGF-like" evidence="11">
    <location>
        <begin position="1204"/>
        <end position="1244"/>
    </location>
</feature>
<organism evidence="13 14">
    <name type="scientific">Adineta ricciae</name>
    <name type="common">Rotifer</name>
    <dbReference type="NCBI Taxonomy" id="249248"/>
    <lineage>
        <taxon>Eukaryota</taxon>
        <taxon>Metazoa</taxon>
        <taxon>Spiralia</taxon>
        <taxon>Gnathifera</taxon>
        <taxon>Rotifera</taxon>
        <taxon>Eurotatoria</taxon>
        <taxon>Bdelloidea</taxon>
        <taxon>Adinetida</taxon>
        <taxon>Adinetidae</taxon>
        <taxon>Adineta</taxon>
    </lineage>
</organism>
<evidence type="ECO:0000313" key="14">
    <source>
        <dbReference type="Proteomes" id="UP000663828"/>
    </source>
</evidence>
<evidence type="ECO:0000256" key="1">
    <source>
        <dbReference type="ARBA" id="ARBA00004167"/>
    </source>
</evidence>
<evidence type="ECO:0000256" key="4">
    <source>
        <dbReference type="ARBA" id="ARBA00022737"/>
    </source>
</evidence>
<comment type="caution">
    <text evidence="8">Lacks conserved residue(s) required for the propagation of feature annotation.</text>
</comment>
<dbReference type="Gene3D" id="1.20.1070.10">
    <property type="entry name" value="Rhodopsin 7-helix transmembrane proteins"/>
    <property type="match status" value="1"/>
</dbReference>
<dbReference type="InterPro" id="IPR002172">
    <property type="entry name" value="LDrepeatLR_classA_rpt"/>
</dbReference>
<evidence type="ECO:0000313" key="13">
    <source>
        <dbReference type="EMBL" id="CAF1498019.1"/>
    </source>
</evidence>
<dbReference type="SUPFAM" id="SSF57424">
    <property type="entry name" value="LDL receptor-like module"/>
    <property type="match status" value="3"/>
</dbReference>
<gene>
    <name evidence="12" type="ORF">EDS130_LOCUS35019</name>
    <name evidence="13" type="ORF">XAT740_LOCUS39486</name>
</gene>
<dbReference type="PROSITE" id="PS50068">
    <property type="entry name" value="LDLRA_2"/>
    <property type="match status" value="4"/>
</dbReference>
<evidence type="ECO:0000256" key="6">
    <source>
        <dbReference type="ARBA" id="ARBA00023136"/>
    </source>
</evidence>
<feature type="disulfide bond" evidence="9">
    <location>
        <begin position="174"/>
        <end position="192"/>
    </location>
</feature>
<dbReference type="PRINTS" id="PR00261">
    <property type="entry name" value="LDLRECEPTOR"/>
</dbReference>
<keyword evidence="4" id="KW-0677">Repeat</keyword>
<keyword evidence="14" id="KW-1185">Reference proteome</keyword>
<dbReference type="InterPro" id="IPR050685">
    <property type="entry name" value="LDLR"/>
</dbReference>
<dbReference type="SMART" id="SM00181">
    <property type="entry name" value="EGF"/>
    <property type="match status" value="4"/>
</dbReference>
<feature type="domain" description="EGF-like" evidence="11">
    <location>
        <begin position="999"/>
        <end position="1039"/>
    </location>
</feature>
<evidence type="ECO:0000256" key="3">
    <source>
        <dbReference type="ARBA" id="ARBA00022692"/>
    </source>
</evidence>
<dbReference type="InterPro" id="IPR000742">
    <property type="entry name" value="EGF"/>
</dbReference>
<dbReference type="InterPro" id="IPR036055">
    <property type="entry name" value="LDL_receptor-like_sf"/>
</dbReference>
<protein>
    <recommendedName>
        <fullName evidence="11">EGF-like domain-containing protein</fullName>
    </recommendedName>
</protein>
<feature type="transmembrane region" description="Helical" evidence="10">
    <location>
        <begin position="1533"/>
        <end position="1557"/>
    </location>
</feature>
<dbReference type="GO" id="GO:0005886">
    <property type="term" value="C:plasma membrane"/>
    <property type="evidence" value="ECO:0007669"/>
    <property type="project" value="TreeGrafter"/>
</dbReference>
<dbReference type="GO" id="GO:0016192">
    <property type="term" value="P:vesicle-mediated transport"/>
    <property type="evidence" value="ECO:0007669"/>
    <property type="project" value="UniProtKB-ARBA"/>
</dbReference>
<comment type="subcellular location">
    <subcellularLocation>
        <location evidence="2">Endomembrane system</location>
    </subcellularLocation>
    <subcellularLocation>
        <location evidence="1">Membrane</location>
        <topology evidence="1">Single-pass membrane protein</topology>
    </subcellularLocation>
</comment>
<dbReference type="Gene3D" id="2.10.25.10">
    <property type="entry name" value="Laminin"/>
    <property type="match status" value="1"/>
</dbReference>
<comment type="caution">
    <text evidence="13">The sequence shown here is derived from an EMBL/GenBank/DDBJ whole genome shotgun (WGS) entry which is preliminary data.</text>
</comment>
<evidence type="ECO:0000259" key="11">
    <source>
        <dbReference type="PROSITE" id="PS50026"/>
    </source>
</evidence>
<proteinExistence type="predicted"/>
<dbReference type="EMBL" id="CAJNOJ010000301">
    <property type="protein sequence ID" value="CAF1382730.1"/>
    <property type="molecule type" value="Genomic_DNA"/>
</dbReference>
<feature type="disulfide bond" evidence="9">
    <location>
        <begin position="217"/>
        <end position="235"/>
    </location>
</feature>
<keyword evidence="6 10" id="KW-0472">Membrane</keyword>
<dbReference type="Gene3D" id="4.10.400.10">
    <property type="entry name" value="Low-density Lipoprotein Receptor"/>
    <property type="match status" value="3"/>
</dbReference>